<dbReference type="GeneID" id="115918211"/>
<protein>
    <recommendedName>
        <fullName evidence="4">Protein quiver</fullName>
    </recommendedName>
</protein>
<reference evidence="3" key="1">
    <citation type="submission" date="2015-02" db="EMBL/GenBank/DDBJ databases">
        <title>Genome sequencing for Strongylocentrotus purpuratus.</title>
        <authorList>
            <person name="Murali S."/>
            <person name="Liu Y."/>
            <person name="Vee V."/>
            <person name="English A."/>
            <person name="Wang M."/>
            <person name="Skinner E."/>
            <person name="Han Y."/>
            <person name="Muzny D.M."/>
            <person name="Worley K.C."/>
            <person name="Gibbs R.A."/>
        </authorList>
    </citation>
    <scope>NUCLEOTIDE SEQUENCE</scope>
</reference>
<dbReference type="AlphaFoldDB" id="A0A7M7ND32"/>
<organism evidence="2 3">
    <name type="scientific">Strongylocentrotus purpuratus</name>
    <name type="common">Purple sea urchin</name>
    <dbReference type="NCBI Taxonomy" id="7668"/>
    <lineage>
        <taxon>Eukaryota</taxon>
        <taxon>Metazoa</taxon>
        <taxon>Echinodermata</taxon>
        <taxon>Eleutherozoa</taxon>
        <taxon>Echinozoa</taxon>
        <taxon>Echinoidea</taxon>
        <taxon>Euechinoidea</taxon>
        <taxon>Echinacea</taxon>
        <taxon>Camarodonta</taxon>
        <taxon>Echinidea</taxon>
        <taxon>Strongylocentrotidae</taxon>
        <taxon>Strongylocentrotus</taxon>
    </lineage>
</organism>
<feature type="signal peptide" evidence="1">
    <location>
        <begin position="1"/>
        <end position="21"/>
    </location>
</feature>
<dbReference type="KEGG" id="spu:115918211"/>
<name>A0A7M7ND32_STRPU</name>
<keyword evidence="3" id="KW-1185">Reference proteome</keyword>
<dbReference type="Proteomes" id="UP000007110">
    <property type="component" value="Unassembled WGS sequence"/>
</dbReference>
<dbReference type="OrthoDB" id="10395209at2759"/>
<accession>A0A7M7ND32</accession>
<proteinExistence type="predicted"/>
<dbReference type="RefSeq" id="XP_030833731.1">
    <property type="nucleotide sequence ID" value="XM_030977871.1"/>
</dbReference>
<dbReference type="EnsemblMetazoa" id="XM_030977871">
    <property type="protein sequence ID" value="XP_030833731"/>
    <property type="gene ID" value="LOC115918211"/>
</dbReference>
<dbReference type="InParanoid" id="A0A7M7ND32"/>
<dbReference type="OMA" id="VAACTCT"/>
<keyword evidence="1" id="KW-0732">Signal</keyword>
<sequence>MKSFIIGVCLLACLSFEIGQALECYSCGSFEYQSVDLGTCGADTLAKTTCETNTTKCAKVELAGNLDGALSSETFTFTLRGCTDVAATTSMDGCSKESAKADEILEDVGVVGFSQAQYDLFKLATGTNPTYSSVAACTCTDELCNSAGGLQASFVVISVSLVMAVFAKVM</sequence>
<evidence type="ECO:0000313" key="3">
    <source>
        <dbReference type="Proteomes" id="UP000007110"/>
    </source>
</evidence>
<reference evidence="2" key="2">
    <citation type="submission" date="2021-01" db="UniProtKB">
        <authorList>
            <consortium name="EnsemblMetazoa"/>
        </authorList>
    </citation>
    <scope>IDENTIFICATION</scope>
</reference>
<evidence type="ECO:0000313" key="2">
    <source>
        <dbReference type="EnsemblMetazoa" id="XP_030833731"/>
    </source>
</evidence>
<evidence type="ECO:0000256" key="1">
    <source>
        <dbReference type="SAM" id="SignalP"/>
    </source>
</evidence>
<evidence type="ECO:0008006" key="4">
    <source>
        <dbReference type="Google" id="ProtNLM"/>
    </source>
</evidence>
<feature type="chain" id="PRO_5029605226" description="Protein quiver" evidence="1">
    <location>
        <begin position="22"/>
        <end position="170"/>
    </location>
</feature>